<dbReference type="Gene3D" id="3.40.50.620">
    <property type="entry name" value="HUPs"/>
    <property type="match status" value="1"/>
</dbReference>
<dbReference type="InterPro" id="IPR022310">
    <property type="entry name" value="NAD/GMP_synthase"/>
</dbReference>
<dbReference type="PANTHER" id="PTHR11922">
    <property type="entry name" value="GMP SYNTHASE-RELATED"/>
    <property type="match status" value="1"/>
</dbReference>
<evidence type="ECO:0000256" key="7">
    <source>
        <dbReference type="ARBA" id="ARBA00022755"/>
    </source>
</evidence>
<name>K0AU68_GOTA9</name>
<dbReference type="GO" id="GO:0005524">
    <property type="term" value="F:ATP binding"/>
    <property type="evidence" value="ECO:0007669"/>
    <property type="project" value="UniProtKB-UniRule"/>
</dbReference>
<evidence type="ECO:0000256" key="4">
    <source>
        <dbReference type="ARBA" id="ARBA00022598"/>
    </source>
</evidence>
<dbReference type="GO" id="GO:0005829">
    <property type="term" value="C:cytosol"/>
    <property type="evidence" value="ECO:0007669"/>
    <property type="project" value="TreeGrafter"/>
</dbReference>
<dbReference type="EMBL" id="CP003326">
    <property type="protein sequence ID" value="AFS77378.1"/>
    <property type="molecule type" value="Genomic_DNA"/>
</dbReference>
<keyword evidence="4 13" id="KW-0436">Ligase</keyword>
<dbReference type="UniPathway" id="UPA00189">
    <property type="reaction ID" value="UER00296"/>
</dbReference>
<feature type="binding site" evidence="11">
    <location>
        <begin position="42"/>
        <end position="48"/>
    </location>
    <ligand>
        <name>ATP</name>
        <dbReference type="ChEBI" id="CHEBI:30616"/>
    </ligand>
</feature>
<dbReference type="Pfam" id="PF02540">
    <property type="entry name" value="NAD_synthase"/>
    <property type="match status" value="1"/>
</dbReference>
<dbReference type="InterPro" id="IPR014729">
    <property type="entry name" value="Rossmann-like_a/b/a_fold"/>
</dbReference>
<dbReference type="PATRIC" id="fig|1128398.3.peg.308"/>
<dbReference type="CDD" id="cd01997">
    <property type="entry name" value="GMP_synthase_C"/>
    <property type="match status" value="1"/>
</dbReference>
<dbReference type="STRING" id="1128398.Curi_c02980"/>
<evidence type="ECO:0000256" key="5">
    <source>
        <dbReference type="ARBA" id="ARBA00022741"/>
    </source>
</evidence>
<comment type="function">
    <text evidence="1">Catalyzes the synthesis of GMP from XMP.</text>
</comment>
<dbReference type="GO" id="GO:0003921">
    <property type="term" value="F:GMP synthase activity"/>
    <property type="evidence" value="ECO:0007669"/>
    <property type="project" value="InterPro"/>
</dbReference>
<evidence type="ECO:0000313" key="14">
    <source>
        <dbReference type="Proteomes" id="UP000006094"/>
    </source>
</evidence>
<evidence type="ECO:0000256" key="3">
    <source>
        <dbReference type="ARBA" id="ARBA00012746"/>
    </source>
</evidence>
<dbReference type="HOGENOM" id="CLU_014340_0_0_9"/>
<keyword evidence="6 11" id="KW-0332">GMP biosynthesis</keyword>
<comment type="pathway">
    <text evidence="2">Purine metabolism; GMP biosynthesis; GMP from XMP (L-Gln route): step 1/1.</text>
</comment>
<dbReference type="AlphaFoldDB" id="K0AU68"/>
<dbReference type="OrthoDB" id="9802219at2"/>
<evidence type="ECO:0000256" key="1">
    <source>
        <dbReference type="ARBA" id="ARBA00002332"/>
    </source>
</evidence>
<organism evidence="13 14">
    <name type="scientific">Gottschalkia acidurici (strain ATCC 7906 / DSM 604 / BCRC 14475 / CIP 104303 / KCTC 5404 / NCIMB 10678 / 9a)</name>
    <name type="common">Clostridium acidurici</name>
    <dbReference type="NCBI Taxonomy" id="1128398"/>
    <lineage>
        <taxon>Bacteria</taxon>
        <taxon>Bacillati</taxon>
        <taxon>Bacillota</taxon>
        <taxon>Tissierellia</taxon>
        <taxon>Tissierellales</taxon>
        <taxon>Gottschalkiaceae</taxon>
        <taxon>Gottschalkia</taxon>
    </lineage>
</organism>
<evidence type="ECO:0000313" key="13">
    <source>
        <dbReference type="EMBL" id="AFS77378.1"/>
    </source>
</evidence>
<dbReference type="SUPFAM" id="SSF52402">
    <property type="entry name" value="Adenine nucleotide alpha hydrolases-like"/>
    <property type="match status" value="1"/>
</dbReference>
<keyword evidence="7 11" id="KW-0658">Purine biosynthesis</keyword>
<keyword evidence="14" id="KW-1185">Reference proteome</keyword>
<reference evidence="13 14" key="1">
    <citation type="journal article" date="2012" name="PLoS ONE">
        <title>The purine-utilizing bacterium Clostridium acidurici 9a: a genome-guided metabolic reconsideration.</title>
        <authorList>
            <person name="Hartwich K."/>
            <person name="Poehlein A."/>
            <person name="Daniel R."/>
        </authorList>
    </citation>
    <scope>NUCLEOTIDE SEQUENCE [LARGE SCALE GENOMIC DNA]</scope>
    <source>
        <strain evidence="14">ATCC 7906 / DSM 604 / BCRC 14475 / CIP 104303 / KCTC 5404 / NCIMB 10678 / 9a</strain>
    </source>
</reference>
<keyword evidence="5 11" id="KW-0547">Nucleotide-binding</keyword>
<dbReference type="InterPro" id="IPR001674">
    <property type="entry name" value="GMP_synth_C"/>
</dbReference>
<dbReference type="eggNOG" id="COG0519">
    <property type="taxonomic scope" value="Bacteria"/>
</dbReference>
<feature type="domain" description="GMPS ATP-PPase" evidence="12">
    <location>
        <begin position="15"/>
        <end position="204"/>
    </location>
</feature>
<evidence type="ECO:0000256" key="8">
    <source>
        <dbReference type="ARBA" id="ARBA00022840"/>
    </source>
</evidence>
<dbReference type="NCBIfam" id="NF000848">
    <property type="entry name" value="PRK00074.1"/>
    <property type="match status" value="1"/>
</dbReference>
<dbReference type="EC" id="6.3.5.2" evidence="3"/>
<keyword evidence="9" id="KW-0315">Glutamine amidotransferase</keyword>
<evidence type="ECO:0000256" key="6">
    <source>
        <dbReference type="ARBA" id="ARBA00022749"/>
    </source>
</evidence>
<dbReference type="InterPro" id="IPR025777">
    <property type="entry name" value="GMPS_ATP_PPase_dom"/>
</dbReference>
<accession>K0AU68</accession>
<dbReference type="Proteomes" id="UP000006094">
    <property type="component" value="Chromosome"/>
</dbReference>
<evidence type="ECO:0000256" key="2">
    <source>
        <dbReference type="ARBA" id="ARBA00005153"/>
    </source>
</evidence>
<evidence type="ECO:0000256" key="9">
    <source>
        <dbReference type="ARBA" id="ARBA00022962"/>
    </source>
</evidence>
<keyword evidence="8 11" id="KW-0067">ATP-binding</keyword>
<dbReference type="FunFam" id="3.40.50.620:FF:000001">
    <property type="entry name" value="GMP synthase [glutamine-hydrolyzing]"/>
    <property type="match status" value="1"/>
</dbReference>
<sequence>METNQDIRSKVEANWDAEVFAKETIEEIKKQIGDRKAICALSGGVDSSVAAVLVHKAIGSNLTCIFVDHGLMRKDEGDQVEEIFKKTFDMNLIRVNAQDRFLGKLKGVTDPEQKRKIIGEEFIRVFEEEKEKIGKTDFLVQGTIYPDIVESKTDEGQVIKSHHNVGGLPEDVDFELVEPVKALYKYEVREVGRILGIPDKLVDRQPFPGPGLGVRVIGEITKEKLDTLREADWIFRTELEDAGLNKEIWQYFAAILDIRSVGMTEGERTYNHTIALRAIHTEDAMTADWARIPYDILEKVSRRIVTEVKGISRVVYDITTKPPATIEWE</sequence>
<evidence type="ECO:0000256" key="10">
    <source>
        <dbReference type="ARBA" id="ARBA00031356"/>
    </source>
</evidence>
<dbReference type="PANTHER" id="PTHR11922:SF2">
    <property type="entry name" value="GMP SYNTHASE [GLUTAMINE-HYDROLYZING]"/>
    <property type="match status" value="1"/>
</dbReference>
<dbReference type="Pfam" id="PF00958">
    <property type="entry name" value="GMP_synt_C"/>
    <property type="match status" value="1"/>
</dbReference>
<dbReference type="PROSITE" id="PS51553">
    <property type="entry name" value="GMPS_ATP_PPASE"/>
    <property type="match status" value="1"/>
</dbReference>
<evidence type="ECO:0000259" key="12">
    <source>
        <dbReference type="PROSITE" id="PS51553"/>
    </source>
</evidence>
<dbReference type="NCBIfam" id="TIGR00884">
    <property type="entry name" value="guaA_Cterm"/>
    <property type="match status" value="1"/>
</dbReference>
<dbReference type="Gene3D" id="3.30.300.10">
    <property type="match status" value="1"/>
</dbReference>
<evidence type="ECO:0000256" key="11">
    <source>
        <dbReference type="PROSITE-ProRule" id="PRU00886"/>
    </source>
</evidence>
<dbReference type="FunFam" id="3.30.300.10:FF:000002">
    <property type="entry name" value="GMP synthase [glutamine-hydrolyzing]"/>
    <property type="match status" value="1"/>
</dbReference>
<dbReference type="KEGG" id="cad:Curi_c02980"/>
<protein>
    <recommendedName>
        <fullName evidence="3">GMP synthase (glutamine-hydrolyzing)</fullName>
        <ecNumber evidence="3">6.3.5.2</ecNumber>
    </recommendedName>
    <alternativeName>
        <fullName evidence="10">Glutamine amidotransferase</fullName>
    </alternativeName>
</protein>
<proteinExistence type="predicted"/>
<gene>
    <name evidence="13" type="primary">guaA</name>
    <name evidence="13" type="ordered locus">Curi_c02980</name>
</gene>